<feature type="non-terminal residue" evidence="1">
    <location>
        <position position="53"/>
    </location>
</feature>
<name>A0A1A7YE44_9TELE</name>
<evidence type="ECO:0000313" key="1">
    <source>
        <dbReference type="EMBL" id="SBP28496.1"/>
    </source>
</evidence>
<protein>
    <submittedName>
        <fullName evidence="1">Uncharacterized protein</fullName>
    </submittedName>
</protein>
<reference evidence="1" key="1">
    <citation type="submission" date="2016-05" db="EMBL/GenBank/DDBJ databases">
        <authorList>
            <person name="Lavstsen T."/>
            <person name="Jespersen J.S."/>
        </authorList>
    </citation>
    <scope>NUCLEOTIDE SEQUENCE</scope>
    <source>
        <tissue evidence="1">Brain</tissue>
    </source>
</reference>
<sequence length="53" mass="5958">TQPCPVFVVGSLCFSAPVSVPDHTLNKLDFTFELTWLQPGFPAFWVLLQQTFS</sequence>
<dbReference type="AlphaFoldDB" id="A0A1A7YE44"/>
<dbReference type="EMBL" id="HADX01006264">
    <property type="protein sequence ID" value="SBP28496.1"/>
    <property type="molecule type" value="Transcribed_RNA"/>
</dbReference>
<gene>
    <name evidence="1" type="primary">Nfu_g_1_015649</name>
</gene>
<accession>A0A1A7YE44</accession>
<proteinExistence type="predicted"/>
<organism evidence="1">
    <name type="scientific">Iconisemion striatum</name>
    <dbReference type="NCBI Taxonomy" id="60296"/>
    <lineage>
        <taxon>Eukaryota</taxon>
        <taxon>Metazoa</taxon>
        <taxon>Chordata</taxon>
        <taxon>Craniata</taxon>
        <taxon>Vertebrata</taxon>
        <taxon>Euteleostomi</taxon>
        <taxon>Actinopterygii</taxon>
        <taxon>Neopterygii</taxon>
        <taxon>Teleostei</taxon>
        <taxon>Neoteleostei</taxon>
        <taxon>Acanthomorphata</taxon>
        <taxon>Ovalentaria</taxon>
        <taxon>Atherinomorphae</taxon>
        <taxon>Cyprinodontiformes</taxon>
        <taxon>Nothobranchiidae</taxon>
        <taxon>Iconisemion</taxon>
    </lineage>
</organism>
<reference evidence="1" key="2">
    <citation type="submission" date="2016-06" db="EMBL/GenBank/DDBJ databases">
        <title>The genome of a short-lived fish provides insights into sex chromosome evolution and the genetic control of aging.</title>
        <authorList>
            <person name="Reichwald K."/>
            <person name="Felder M."/>
            <person name="Petzold A."/>
            <person name="Koch P."/>
            <person name="Groth M."/>
            <person name="Platzer M."/>
        </authorList>
    </citation>
    <scope>NUCLEOTIDE SEQUENCE</scope>
    <source>
        <tissue evidence="1">Brain</tissue>
    </source>
</reference>
<feature type="non-terminal residue" evidence="1">
    <location>
        <position position="1"/>
    </location>
</feature>